<evidence type="ECO:0000259" key="11">
    <source>
        <dbReference type="PROSITE" id="PS50883"/>
    </source>
</evidence>
<reference evidence="13" key="1">
    <citation type="submission" date="2016-10" db="EMBL/GenBank/DDBJ databases">
        <authorList>
            <person name="Varghese N."/>
            <person name="Submissions S."/>
        </authorList>
    </citation>
    <scope>NUCLEOTIDE SEQUENCE [LARGE SCALE GENOMIC DNA]</scope>
    <source>
        <strain evidence="13">LMG 26416</strain>
    </source>
</reference>
<dbReference type="Proteomes" id="UP000199120">
    <property type="component" value="Unassembled WGS sequence"/>
</dbReference>
<evidence type="ECO:0000256" key="3">
    <source>
        <dbReference type="ARBA" id="ARBA00022475"/>
    </source>
</evidence>
<name>A0A1H7LFL6_9BURK</name>
<keyword evidence="3" id="KW-1003">Cell membrane</keyword>
<evidence type="ECO:0000256" key="5">
    <source>
        <dbReference type="ARBA" id="ARBA00022692"/>
    </source>
</evidence>
<comment type="catalytic activity">
    <reaction evidence="9">
        <text>3',3'-c-di-GMP + H2O = 5'-phosphoguanylyl(3'-&gt;5')guanosine + H(+)</text>
        <dbReference type="Rhea" id="RHEA:24902"/>
        <dbReference type="ChEBI" id="CHEBI:15377"/>
        <dbReference type="ChEBI" id="CHEBI:15378"/>
        <dbReference type="ChEBI" id="CHEBI:58754"/>
        <dbReference type="ChEBI" id="CHEBI:58805"/>
        <dbReference type="EC" id="3.1.4.52"/>
    </reaction>
</comment>
<dbReference type="CDD" id="cd01948">
    <property type="entry name" value="EAL"/>
    <property type="match status" value="1"/>
</dbReference>
<dbReference type="InterPro" id="IPR050706">
    <property type="entry name" value="Cyclic-di-GMP_PDE-like"/>
</dbReference>
<evidence type="ECO:0000256" key="4">
    <source>
        <dbReference type="ARBA" id="ARBA00022636"/>
    </source>
</evidence>
<evidence type="ECO:0000256" key="1">
    <source>
        <dbReference type="ARBA" id="ARBA00004651"/>
    </source>
</evidence>
<keyword evidence="5 10" id="KW-0812">Transmembrane</keyword>
<evidence type="ECO:0000313" key="13">
    <source>
        <dbReference type="Proteomes" id="UP000199120"/>
    </source>
</evidence>
<protein>
    <recommendedName>
        <fullName evidence="2">cyclic-guanylate-specific phosphodiesterase</fullName>
        <ecNumber evidence="2">3.1.4.52</ecNumber>
    </recommendedName>
</protein>
<feature type="transmembrane region" description="Helical" evidence="10">
    <location>
        <begin position="12"/>
        <end position="34"/>
    </location>
</feature>
<keyword evidence="6" id="KW-0378">Hydrolase</keyword>
<organism evidence="12 13">
    <name type="scientific">Paraburkholderia caballeronis</name>
    <dbReference type="NCBI Taxonomy" id="416943"/>
    <lineage>
        <taxon>Bacteria</taxon>
        <taxon>Pseudomonadati</taxon>
        <taxon>Pseudomonadota</taxon>
        <taxon>Betaproteobacteria</taxon>
        <taxon>Burkholderiales</taxon>
        <taxon>Burkholderiaceae</taxon>
        <taxon>Paraburkholderia</taxon>
    </lineage>
</organism>
<keyword evidence="7 10" id="KW-1133">Transmembrane helix</keyword>
<dbReference type="GO" id="GO:0005886">
    <property type="term" value="C:plasma membrane"/>
    <property type="evidence" value="ECO:0007669"/>
    <property type="project" value="UniProtKB-SubCell"/>
</dbReference>
<keyword evidence="4" id="KW-0973">c-di-GMP</keyword>
<dbReference type="AlphaFoldDB" id="A0A1H7LFL6"/>
<evidence type="ECO:0000256" key="10">
    <source>
        <dbReference type="SAM" id="Phobius"/>
    </source>
</evidence>
<dbReference type="PROSITE" id="PS50883">
    <property type="entry name" value="EAL"/>
    <property type="match status" value="1"/>
</dbReference>
<keyword evidence="8 10" id="KW-0472">Membrane</keyword>
<dbReference type="InterPro" id="IPR035919">
    <property type="entry name" value="EAL_sf"/>
</dbReference>
<comment type="subcellular location">
    <subcellularLocation>
        <location evidence="1">Cell membrane</location>
        <topology evidence="1">Multi-pass membrane protein</topology>
    </subcellularLocation>
</comment>
<dbReference type="EC" id="3.1.4.52" evidence="2"/>
<gene>
    <name evidence="12" type="ORF">SAMN05192542_104322</name>
</gene>
<dbReference type="Pfam" id="PF12792">
    <property type="entry name" value="CSS-motif"/>
    <property type="match status" value="1"/>
</dbReference>
<dbReference type="PANTHER" id="PTHR33121">
    <property type="entry name" value="CYCLIC DI-GMP PHOSPHODIESTERASE PDEF"/>
    <property type="match status" value="1"/>
</dbReference>
<sequence length="542" mass="59727">MPDSIVTTGRPWADRVVLAIAALVPLVLCAALSWHEAGRRQYREADLAARFIENQVGFIVTEARAAARELAPLTGQPCAQLMPDLMRRAAVVPYLRSLNVIEHDRIACSSALGTQSSPLASFGGAPDHAPERAWTRLITSTPMVPHRPALLVGEPAPGGRTVLAIVDDRYLLDLLHAVAPPDIFQQVALRVGDGLSFGQTPQTSDGGASRLLIDSRVEMAGTPVELRIYGLRERRVRVWIELLQRFMPFALLLSGVLAWLGVRVQKSRGSLREQLLAAIRTNQFHVEYQPLYGVPERRCHGVEALLRWNRPGIGPVSPDAFIEAAEETHVIVPLTLHLLKLIARDVRTWNTPPGFHLGINFAAEHLSGDRFLDDLRPFLADISVCRLQLVLEITERSLMRNTQQARYNLDTLRAQGAKVAIDDFGTGYCSLSYLEKFPFDLMKVDRGFVMTIDPQHGEAIVLDAIISLAHRLKAQVVAEGVDQPIQFGYLRARGVSFMQGYLYAKPMPSDEFVAWHAAFGQRPYAGGDEAAPGVADNTIATG</sequence>
<dbReference type="PANTHER" id="PTHR33121:SF73">
    <property type="entry name" value="CYCLIC DI-GMP PHOSPHODIESTERASE PDEN-RELATED"/>
    <property type="match status" value="1"/>
</dbReference>
<dbReference type="Pfam" id="PF00563">
    <property type="entry name" value="EAL"/>
    <property type="match status" value="1"/>
</dbReference>
<dbReference type="EMBL" id="FOAJ01000004">
    <property type="protein sequence ID" value="SEK97325.1"/>
    <property type="molecule type" value="Genomic_DNA"/>
</dbReference>
<dbReference type="GO" id="GO:0071111">
    <property type="term" value="F:cyclic-guanylate-specific phosphodiesterase activity"/>
    <property type="evidence" value="ECO:0007669"/>
    <property type="project" value="UniProtKB-EC"/>
</dbReference>
<dbReference type="SMART" id="SM00052">
    <property type="entry name" value="EAL"/>
    <property type="match status" value="1"/>
</dbReference>
<dbReference type="RefSeq" id="WP_166676558.1">
    <property type="nucleotide sequence ID" value="NZ_FNSR01000002.1"/>
</dbReference>
<evidence type="ECO:0000313" key="12">
    <source>
        <dbReference type="EMBL" id="SEK97325.1"/>
    </source>
</evidence>
<feature type="domain" description="EAL" evidence="11">
    <location>
        <begin position="268"/>
        <end position="520"/>
    </location>
</feature>
<evidence type="ECO:0000256" key="2">
    <source>
        <dbReference type="ARBA" id="ARBA00012282"/>
    </source>
</evidence>
<dbReference type="SUPFAM" id="SSF141868">
    <property type="entry name" value="EAL domain-like"/>
    <property type="match status" value="1"/>
</dbReference>
<evidence type="ECO:0000256" key="7">
    <source>
        <dbReference type="ARBA" id="ARBA00022989"/>
    </source>
</evidence>
<evidence type="ECO:0000256" key="6">
    <source>
        <dbReference type="ARBA" id="ARBA00022801"/>
    </source>
</evidence>
<keyword evidence="13" id="KW-1185">Reference proteome</keyword>
<dbReference type="STRING" id="416943.SAMN05445871_3856"/>
<evidence type="ECO:0000256" key="8">
    <source>
        <dbReference type="ARBA" id="ARBA00023136"/>
    </source>
</evidence>
<dbReference type="InterPro" id="IPR001633">
    <property type="entry name" value="EAL_dom"/>
</dbReference>
<dbReference type="Gene3D" id="3.20.20.450">
    <property type="entry name" value="EAL domain"/>
    <property type="match status" value="1"/>
</dbReference>
<evidence type="ECO:0000256" key="9">
    <source>
        <dbReference type="ARBA" id="ARBA00034290"/>
    </source>
</evidence>
<proteinExistence type="predicted"/>
<dbReference type="InterPro" id="IPR024744">
    <property type="entry name" value="CSS-motif_dom"/>
</dbReference>
<feature type="transmembrane region" description="Helical" evidence="10">
    <location>
        <begin position="242"/>
        <end position="262"/>
    </location>
</feature>
<accession>A0A1H7LFL6</accession>